<gene>
    <name evidence="2" type="ORF">N1027_06405</name>
</gene>
<feature type="domain" description="Endoribonuclease L-PSP/chorismate mutase-like" evidence="1">
    <location>
        <begin position="13"/>
        <end position="138"/>
    </location>
</feature>
<organism evidence="2 3">
    <name type="scientific">Herbiconiux aconitum</name>
    <dbReference type="NCBI Taxonomy" id="2970913"/>
    <lineage>
        <taxon>Bacteria</taxon>
        <taxon>Bacillati</taxon>
        <taxon>Actinomycetota</taxon>
        <taxon>Actinomycetes</taxon>
        <taxon>Micrococcales</taxon>
        <taxon>Microbacteriaceae</taxon>
        <taxon>Herbiconiux</taxon>
    </lineage>
</organism>
<protein>
    <submittedName>
        <fullName evidence="2">RidA family protein</fullName>
    </submittedName>
</protein>
<dbReference type="InterPro" id="IPR035959">
    <property type="entry name" value="RutC-like_sf"/>
</dbReference>
<dbReference type="InterPro" id="IPR013813">
    <property type="entry name" value="Endoribo_LPSP/chorism_mut-like"/>
</dbReference>
<dbReference type="Gene3D" id="3.30.1330.40">
    <property type="entry name" value="RutC-like"/>
    <property type="match status" value="1"/>
</dbReference>
<name>A0ABT2GNH1_9MICO</name>
<keyword evidence="3" id="KW-1185">Reference proteome</keyword>
<evidence type="ECO:0000313" key="2">
    <source>
        <dbReference type="EMBL" id="MCS5717764.1"/>
    </source>
</evidence>
<comment type="caution">
    <text evidence="2">The sequence shown here is derived from an EMBL/GenBank/DDBJ whole genome shotgun (WGS) entry which is preliminary data.</text>
</comment>
<dbReference type="PANTHER" id="PTHR43760">
    <property type="entry name" value="ENDORIBONUCLEASE-RELATED"/>
    <property type="match status" value="1"/>
</dbReference>
<dbReference type="Proteomes" id="UP001165584">
    <property type="component" value="Unassembled WGS sequence"/>
</dbReference>
<dbReference type="EMBL" id="JANLCM010000001">
    <property type="protein sequence ID" value="MCS5717764.1"/>
    <property type="molecule type" value="Genomic_DNA"/>
</dbReference>
<dbReference type="PANTHER" id="PTHR43760:SF1">
    <property type="entry name" value="ENDORIBONUCLEASE L-PSP_CHORISMATE MUTASE-LIKE DOMAIN-CONTAINING PROTEIN"/>
    <property type="match status" value="1"/>
</dbReference>
<evidence type="ECO:0000313" key="3">
    <source>
        <dbReference type="Proteomes" id="UP001165584"/>
    </source>
</evidence>
<reference evidence="2" key="1">
    <citation type="submission" date="2022-08" db="EMBL/GenBank/DDBJ databases">
        <authorList>
            <person name="Deng Y."/>
            <person name="Han X.-F."/>
            <person name="Zhang Y.-Q."/>
        </authorList>
    </citation>
    <scope>NUCLEOTIDE SEQUENCE</scope>
    <source>
        <strain evidence="2">CPCC 205763</strain>
    </source>
</reference>
<sequence length="158" mass="16441">MLSDPIDRPEDILSKAGKALPAISAPAATYVAVKVAGDMAYVSGHGPLRDGSAVFTGKLGRDYSVEQGKAAAALTMLSLLASVKAEIGELDRVIEVVKLLVLVNATDDFSEHHLVADGASELLIQLFGDAGLHARSAIGVSSLPFGIATEIEAIFRID</sequence>
<proteinExistence type="predicted"/>
<evidence type="ECO:0000259" key="1">
    <source>
        <dbReference type="Pfam" id="PF14588"/>
    </source>
</evidence>
<dbReference type="Pfam" id="PF14588">
    <property type="entry name" value="YjgF_endoribonc"/>
    <property type="match status" value="1"/>
</dbReference>
<dbReference type="CDD" id="cd02199">
    <property type="entry name" value="YjgF_YER057c_UK114_like_1"/>
    <property type="match status" value="1"/>
</dbReference>
<dbReference type="RefSeq" id="WP_259506291.1">
    <property type="nucleotide sequence ID" value="NZ_JANLCM010000001.1"/>
</dbReference>
<dbReference type="SUPFAM" id="SSF55298">
    <property type="entry name" value="YjgF-like"/>
    <property type="match status" value="1"/>
</dbReference>
<accession>A0ABT2GNH1</accession>